<sequence length="138" mass="15768">MAVCNIGCGINLDNSNPTLCLNDLIREFNTQTSGKLPLLRYEKILALIFNEIERIFRRVQEGSHGLEYFYELYYKFWLHSGVEVGIVDEKGDQRTAKVIGIDEYGYLKVQTDGKRAESVHPDGNSFDMLKGLILPKNH</sequence>
<organism evidence="2 3">
    <name type="scientific">Phlebotomus papatasi</name>
    <name type="common">Sandfly</name>
    <dbReference type="NCBI Taxonomy" id="29031"/>
    <lineage>
        <taxon>Eukaryota</taxon>
        <taxon>Metazoa</taxon>
        <taxon>Ecdysozoa</taxon>
        <taxon>Arthropoda</taxon>
        <taxon>Hexapoda</taxon>
        <taxon>Insecta</taxon>
        <taxon>Pterygota</taxon>
        <taxon>Neoptera</taxon>
        <taxon>Endopterygota</taxon>
        <taxon>Diptera</taxon>
        <taxon>Nematocera</taxon>
        <taxon>Psychodoidea</taxon>
        <taxon>Psychodidae</taxon>
        <taxon>Phlebotomus</taxon>
        <taxon>Phlebotomus</taxon>
    </lineage>
</organism>
<keyword evidence="3" id="KW-1185">Reference proteome</keyword>
<dbReference type="EMBL" id="AJVK01022419">
    <property type="status" value="NOT_ANNOTATED_CDS"/>
    <property type="molecule type" value="Genomic_DNA"/>
</dbReference>
<reference evidence="2" key="1">
    <citation type="submission" date="2022-08" db="UniProtKB">
        <authorList>
            <consortium name="EnsemblMetazoa"/>
        </authorList>
    </citation>
    <scope>IDENTIFICATION</scope>
    <source>
        <strain evidence="2">Israel</strain>
    </source>
</reference>
<dbReference type="InterPro" id="IPR003142">
    <property type="entry name" value="BPL_C"/>
</dbReference>
<protein>
    <recommendedName>
        <fullName evidence="1">Biotin protein ligase C-terminal domain-containing protein</fullName>
    </recommendedName>
</protein>
<name>A0A1B0D1W2_PHLPP</name>
<accession>A0A1B0D1W2</accession>
<dbReference type="GO" id="GO:0004077">
    <property type="term" value="F:biotin--[biotin carboxyl-carrier protein] ligase activity"/>
    <property type="evidence" value="ECO:0007669"/>
    <property type="project" value="TreeGrafter"/>
</dbReference>
<dbReference type="Pfam" id="PF02237">
    <property type="entry name" value="BPL_C"/>
    <property type="match status" value="1"/>
</dbReference>
<dbReference type="Proteomes" id="UP000092462">
    <property type="component" value="Unassembled WGS sequence"/>
</dbReference>
<evidence type="ECO:0000259" key="1">
    <source>
        <dbReference type="Pfam" id="PF02237"/>
    </source>
</evidence>
<feature type="domain" description="Biotin protein ligase C-terminal" evidence="1">
    <location>
        <begin position="79"/>
        <end position="130"/>
    </location>
</feature>
<dbReference type="EnsemblMetazoa" id="PPAI001335-RA">
    <property type="protein sequence ID" value="PPAI001335-PA"/>
    <property type="gene ID" value="PPAI001335"/>
</dbReference>
<dbReference type="SUPFAM" id="SSF55681">
    <property type="entry name" value="Class II aaRS and biotin synthetases"/>
    <property type="match status" value="1"/>
</dbReference>
<dbReference type="GO" id="GO:0005737">
    <property type="term" value="C:cytoplasm"/>
    <property type="evidence" value="ECO:0007669"/>
    <property type="project" value="TreeGrafter"/>
</dbReference>
<dbReference type="AlphaFoldDB" id="A0A1B0D1W2"/>
<dbReference type="PANTHER" id="PTHR12835:SF5">
    <property type="entry name" value="BIOTIN--PROTEIN LIGASE"/>
    <property type="match status" value="1"/>
</dbReference>
<dbReference type="VEuPathDB" id="VectorBase:PPAI001335"/>
<dbReference type="InterPro" id="IPR045864">
    <property type="entry name" value="aa-tRNA-synth_II/BPL/LPL"/>
</dbReference>
<proteinExistence type="predicted"/>
<dbReference type="PANTHER" id="PTHR12835">
    <property type="entry name" value="BIOTIN PROTEIN LIGASE"/>
    <property type="match status" value="1"/>
</dbReference>
<dbReference type="VEuPathDB" id="VectorBase:PPAPM1_010082"/>
<evidence type="ECO:0000313" key="2">
    <source>
        <dbReference type="EnsemblMetazoa" id="PPAI001335-PA"/>
    </source>
</evidence>
<evidence type="ECO:0000313" key="3">
    <source>
        <dbReference type="Proteomes" id="UP000092462"/>
    </source>
</evidence>